<evidence type="ECO:0000256" key="4">
    <source>
        <dbReference type="SAM" id="Phobius"/>
    </source>
</evidence>
<organism evidence="5 6">
    <name type="scientific">Pseudobacteroides cellulosolvens ATCC 35603 = DSM 2933</name>
    <dbReference type="NCBI Taxonomy" id="398512"/>
    <lineage>
        <taxon>Bacteria</taxon>
        <taxon>Bacillati</taxon>
        <taxon>Bacillota</taxon>
        <taxon>Clostridia</taxon>
        <taxon>Eubacteriales</taxon>
        <taxon>Oscillospiraceae</taxon>
        <taxon>Pseudobacteroides</taxon>
    </lineage>
</organism>
<comment type="similarity">
    <text evidence="1">Belongs to the GerABKA family.</text>
</comment>
<dbReference type="InterPro" id="IPR050768">
    <property type="entry name" value="UPF0353/GerABKA_families"/>
</dbReference>
<feature type="compositionally biased region" description="Basic and acidic residues" evidence="3">
    <location>
        <begin position="583"/>
        <end position="592"/>
    </location>
</feature>
<comment type="caution">
    <text evidence="5">The sequence shown here is derived from an EMBL/GenBank/DDBJ whole genome shotgun (WGS) entry which is preliminary data.</text>
</comment>
<dbReference type="eggNOG" id="COG0697">
    <property type="taxonomic scope" value="Bacteria"/>
</dbReference>
<feature type="region of interest" description="Disordered" evidence="3">
    <location>
        <begin position="564"/>
        <end position="592"/>
    </location>
</feature>
<evidence type="ECO:0000256" key="3">
    <source>
        <dbReference type="SAM" id="MobiDB-lite"/>
    </source>
</evidence>
<feature type="transmembrane region" description="Helical" evidence="4">
    <location>
        <begin position="378"/>
        <end position="400"/>
    </location>
</feature>
<feature type="transmembrane region" description="Helical" evidence="4">
    <location>
        <begin position="445"/>
        <end position="468"/>
    </location>
</feature>
<dbReference type="AlphaFoldDB" id="A0A0L6JTD9"/>
<feature type="region of interest" description="Disordered" evidence="3">
    <location>
        <begin position="30"/>
        <end position="63"/>
    </location>
</feature>
<evidence type="ECO:0000313" key="6">
    <source>
        <dbReference type="Proteomes" id="UP000036923"/>
    </source>
</evidence>
<dbReference type="Pfam" id="PF03323">
    <property type="entry name" value="GerA"/>
    <property type="match status" value="1"/>
</dbReference>
<dbReference type="RefSeq" id="WP_036937249.1">
    <property type="nucleotide sequence ID" value="NZ_JQKC01000005.1"/>
</dbReference>
<dbReference type="PATRIC" id="fig|398512.5.peg.4565"/>
<dbReference type="EMBL" id="LGTC01000001">
    <property type="protein sequence ID" value="KNY29083.1"/>
    <property type="molecule type" value="Genomic_DNA"/>
</dbReference>
<keyword evidence="6" id="KW-1185">Reference proteome</keyword>
<evidence type="ECO:0000256" key="1">
    <source>
        <dbReference type="ARBA" id="ARBA00005278"/>
    </source>
</evidence>
<dbReference type="GO" id="GO:0009847">
    <property type="term" value="P:spore germination"/>
    <property type="evidence" value="ECO:0007669"/>
    <property type="project" value="InterPro"/>
</dbReference>
<feature type="compositionally biased region" description="Acidic residues" evidence="3">
    <location>
        <begin position="30"/>
        <end position="39"/>
    </location>
</feature>
<feature type="transmembrane region" description="Helical" evidence="4">
    <location>
        <begin position="504"/>
        <end position="528"/>
    </location>
</feature>
<dbReference type="PIRSF" id="PIRSF005690">
    <property type="entry name" value="GerBA"/>
    <property type="match status" value="1"/>
</dbReference>
<dbReference type="OrthoDB" id="9772630at2"/>
<keyword evidence="2 4" id="KW-0472">Membrane</keyword>
<keyword evidence="4" id="KW-0812">Transmembrane</keyword>
<dbReference type="InterPro" id="IPR004995">
    <property type="entry name" value="Spore_Ger"/>
</dbReference>
<evidence type="ECO:0000313" key="5">
    <source>
        <dbReference type="EMBL" id="KNY29083.1"/>
    </source>
</evidence>
<protein>
    <submittedName>
        <fullName evidence="5">GerA spore germination protein</fullName>
    </submittedName>
</protein>
<proteinExistence type="inferred from homology"/>
<dbReference type="GO" id="GO:0016020">
    <property type="term" value="C:membrane"/>
    <property type="evidence" value="ECO:0007669"/>
    <property type="project" value="InterPro"/>
</dbReference>
<name>A0A0L6JTD9_9FIRM</name>
<gene>
    <name evidence="5" type="ORF">Bccel_4357</name>
</gene>
<evidence type="ECO:0000256" key="2">
    <source>
        <dbReference type="ARBA" id="ARBA00023136"/>
    </source>
</evidence>
<sequence length="592" mass="66369">MRNLLTNIRKLFTYRRPVDTEGGFELLEDEFEKSDTEEVPSEKYGVNTGNPSNQEKSKKGATVKQPIKVEQWNKQKNNQGGKIPTSNMRQNIISTDLNVNKEYIRQSFSMPKNQDIVIREFRIARKLKAFIVFIDGMVDKTSINQFVLPQLMNPECLAGFSGDCPLDYIMEDVLSITQLTKTADFNITKIQALNGLSILFVDGCPEALMIETSGFEKRGIDRPITEQVVRGSQEGFTENLRTNLTLLRRIIKNEKLITEVIPVGKLNKINCAILYIEGVTNPKIVREVRRRIKGINIDFIEGNGMLEQLIEDNPFMLFPQVVTTERPDRASSFLAEGQVVIITEGDPFAIAVPMSFFRLFHSSEDSMLRWEYGTFLRMIRLVGVLSALMIPGMYVALALYHHEMIPTPLLESIARMRENVPFPTIIELILMEISFELIREGGVRIPGVIGQTLGILGALILGQVAVAAGLASPLLIVIVALTGLGSFTMPNFSMAISIRILRFFFIFAGGIAGFYGISLAFILVAAIACHMKSFGVPFLTPVAPRVKINPDVIIRHPIFRQKMRSDGFNTPNRKRAGNNAMEWTKEKGGDDQ</sequence>
<feature type="transmembrane region" description="Helical" evidence="4">
    <location>
        <begin position="474"/>
        <end position="492"/>
    </location>
</feature>
<reference evidence="6" key="1">
    <citation type="submission" date="2015-07" db="EMBL/GenBank/DDBJ databases">
        <title>Near-Complete Genome Sequence of the Cellulolytic Bacterium Bacteroides (Pseudobacteroides) cellulosolvens ATCC 35603.</title>
        <authorList>
            <person name="Dassa B."/>
            <person name="Utturkar S.M."/>
            <person name="Klingeman D.M."/>
            <person name="Hurt R.A."/>
            <person name="Keller M."/>
            <person name="Xu J."/>
            <person name="Reddy Y.H.K."/>
            <person name="Borovok I."/>
            <person name="Grinberg I.R."/>
            <person name="Lamed R."/>
            <person name="Zhivin O."/>
            <person name="Bayer E.A."/>
            <person name="Brown S.D."/>
        </authorList>
    </citation>
    <scope>NUCLEOTIDE SEQUENCE [LARGE SCALE GENOMIC DNA]</scope>
    <source>
        <strain evidence="6">DSM 2933</strain>
    </source>
</reference>
<dbReference type="Proteomes" id="UP000036923">
    <property type="component" value="Unassembled WGS sequence"/>
</dbReference>
<accession>A0A0L6JTD9</accession>
<dbReference type="PANTHER" id="PTHR22550">
    <property type="entry name" value="SPORE GERMINATION PROTEIN"/>
    <property type="match status" value="1"/>
</dbReference>
<dbReference type="STRING" id="398512.Bccel_4357"/>
<dbReference type="PANTHER" id="PTHR22550:SF5">
    <property type="entry name" value="LEUCINE ZIPPER PROTEIN 4"/>
    <property type="match status" value="1"/>
</dbReference>
<keyword evidence="4" id="KW-1133">Transmembrane helix</keyword>